<feature type="compositionally biased region" description="Basic and acidic residues" evidence="1">
    <location>
        <begin position="268"/>
        <end position="278"/>
    </location>
</feature>
<evidence type="ECO:0000313" key="3">
    <source>
        <dbReference type="EMBL" id="SDE20999.1"/>
    </source>
</evidence>
<evidence type="ECO:0000313" key="4">
    <source>
        <dbReference type="Proteomes" id="UP000198546"/>
    </source>
</evidence>
<dbReference type="OrthoDB" id="3728421at2"/>
<dbReference type="AlphaFoldDB" id="A0A1G7B1N0"/>
<gene>
    <name evidence="3" type="ORF">SAMN04489747_2810</name>
</gene>
<dbReference type="RefSeq" id="WP_090594415.1">
    <property type="nucleotide sequence ID" value="NZ_LT629688.1"/>
</dbReference>
<reference evidence="3 4" key="1">
    <citation type="submission" date="2016-10" db="EMBL/GenBank/DDBJ databases">
        <authorList>
            <person name="de Groot N.N."/>
        </authorList>
    </citation>
    <scope>NUCLEOTIDE SEQUENCE [LARGE SCALE GENOMIC DNA]</scope>
    <source>
        <strain evidence="3 4">MON 2.2</strain>
    </source>
</reference>
<evidence type="ECO:0000256" key="2">
    <source>
        <dbReference type="SAM" id="Phobius"/>
    </source>
</evidence>
<feature type="region of interest" description="Disordered" evidence="1">
    <location>
        <begin position="46"/>
        <end position="69"/>
    </location>
</feature>
<evidence type="ECO:0000256" key="1">
    <source>
        <dbReference type="SAM" id="MobiDB-lite"/>
    </source>
</evidence>
<keyword evidence="4" id="KW-1185">Reference proteome</keyword>
<feature type="transmembrane region" description="Helical" evidence="2">
    <location>
        <begin position="20"/>
        <end position="43"/>
    </location>
</feature>
<accession>A0A1G7B1N0</accession>
<feature type="region of interest" description="Disordered" evidence="1">
    <location>
        <begin position="264"/>
        <end position="295"/>
    </location>
</feature>
<dbReference type="Proteomes" id="UP000198546">
    <property type="component" value="Chromosome i"/>
</dbReference>
<name>A0A1G7B1N0_9ACTN</name>
<organism evidence="3 4">
    <name type="scientific">Auraticoccus monumenti</name>
    <dbReference type="NCBI Taxonomy" id="675864"/>
    <lineage>
        <taxon>Bacteria</taxon>
        <taxon>Bacillati</taxon>
        <taxon>Actinomycetota</taxon>
        <taxon>Actinomycetes</taxon>
        <taxon>Propionibacteriales</taxon>
        <taxon>Propionibacteriaceae</taxon>
        <taxon>Auraticoccus</taxon>
    </lineage>
</organism>
<protein>
    <submittedName>
        <fullName evidence="3">Uncharacterized protein</fullName>
    </submittedName>
</protein>
<keyword evidence="2" id="KW-1133">Transmembrane helix</keyword>
<dbReference type="EMBL" id="LT629688">
    <property type="protein sequence ID" value="SDE20999.1"/>
    <property type="molecule type" value="Genomic_DNA"/>
</dbReference>
<dbReference type="STRING" id="675864.SAMN04489747_2810"/>
<keyword evidence="2" id="KW-0472">Membrane</keyword>
<proteinExistence type="predicted"/>
<keyword evidence="2" id="KW-0812">Transmembrane</keyword>
<sequence>MVSSAGGSGAAATPTWGRRVLITLVAVLVSSLLGVGGGIALVAGRGGGGGGSPTPVPTPSTPSTPTSTASAAVRGYLDAVARGDAVAALSHAATQPADTSLLTDQVLSVSRAMAPITDVSVPEVVDAGSVEASYRVGSERVTETFSVTEVDGGFRLSEVVSELDVSSLRSDRLALRVGGADVTGDRLTLFPGSYPVETGNPRLSYGDGALLVPVPGRVLSSSELAPTLTEEGADAFATLVEDALDECLTETGPAPSGCPFEAGVNSSHEVEGEGRWSAEDDPMDSFDPRLDGTDPTRATSYLTAGLVYRYSYTSEYEEGEQEGEVSVLLSTNAEVDLGADPLRVTFG</sequence>